<dbReference type="AlphaFoldDB" id="A0A2A4B6C8"/>
<dbReference type="InterPro" id="IPR051121">
    <property type="entry name" value="FAH"/>
</dbReference>
<dbReference type="OrthoDB" id="9779415at2"/>
<dbReference type="PANTHER" id="PTHR42796">
    <property type="entry name" value="FUMARYLACETOACETATE HYDROLASE DOMAIN-CONTAINING PROTEIN 2A-RELATED"/>
    <property type="match status" value="1"/>
</dbReference>
<dbReference type="InterPro" id="IPR011234">
    <property type="entry name" value="Fumarylacetoacetase-like_C"/>
</dbReference>
<dbReference type="GO" id="GO:0046872">
    <property type="term" value="F:metal ion binding"/>
    <property type="evidence" value="ECO:0007669"/>
    <property type="project" value="UniProtKB-KW"/>
</dbReference>
<organism evidence="4 5">
    <name type="scientific">Sphingomonas spermidinifaciens</name>
    <dbReference type="NCBI Taxonomy" id="1141889"/>
    <lineage>
        <taxon>Bacteria</taxon>
        <taxon>Pseudomonadati</taxon>
        <taxon>Pseudomonadota</taxon>
        <taxon>Alphaproteobacteria</taxon>
        <taxon>Sphingomonadales</taxon>
        <taxon>Sphingomonadaceae</taxon>
        <taxon>Sphingomonas</taxon>
    </lineage>
</organism>
<protein>
    <submittedName>
        <fullName evidence="4">Fumarylacetoacetate hydrolase</fullName>
    </submittedName>
</protein>
<comment type="similarity">
    <text evidence="1">Belongs to the FAH family.</text>
</comment>
<accession>A0A2A4B6C8</accession>
<name>A0A2A4B6C8_9SPHN</name>
<evidence type="ECO:0000256" key="2">
    <source>
        <dbReference type="ARBA" id="ARBA00022723"/>
    </source>
</evidence>
<keyword evidence="2" id="KW-0479">Metal-binding</keyword>
<reference evidence="4 5" key="1">
    <citation type="submission" date="2017-09" db="EMBL/GenBank/DDBJ databases">
        <title>Sphingomonas spermidinifaciens 9NM-10, whole genome shotgun sequence.</title>
        <authorList>
            <person name="Feng G."/>
            <person name="Zhu H."/>
        </authorList>
    </citation>
    <scope>NUCLEOTIDE SEQUENCE [LARGE SCALE GENOMIC DNA]</scope>
    <source>
        <strain evidence="4 5">9NM-10</strain>
    </source>
</reference>
<evidence type="ECO:0000256" key="1">
    <source>
        <dbReference type="ARBA" id="ARBA00010211"/>
    </source>
</evidence>
<proteinExistence type="inferred from homology"/>
<keyword evidence="4" id="KW-0378">Hydrolase</keyword>
<evidence type="ECO:0000313" key="4">
    <source>
        <dbReference type="EMBL" id="PCD03512.1"/>
    </source>
</evidence>
<evidence type="ECO:0000313" key="5">
    <source>
        <dbReference type="Proteomes" id="UP000218366"/>
    </source>
</evidence>
<dbReference type="InterPro" id="IPR036663">
    <property type="entry name" value="Fumarylacetoacetase_C_sf"/>
</dbReference>
<dbReference type="Proteomes" id="UP000218366">
    <property type="component" value="Unassembled WGS sequence"/>
</dbReference>
<dbReference type="GO" id="GO:0016787">
    <property type="term" value="F:hydrolase activity"/>
    <property type="evidence" value="ECO:0007669"/>
    <property type="project" value="UniProtKB-KW"/>
</dbReference>
<gene>
    <name evidence="4" type="ORF">COC42_03825</name>
</gene>
<dbReference type="GO" id="GO:0044281">
    <property type="term" value="P:small molecule metabolic process"/>
    <property type="evidence" value="ECO:0007669"/>
    <property type="project" value="UniProtKB-ARBA"/>
</dbReference>
<dbReference type="Pfam" id="PF01557">
    <property type="entry name" value="FAA_hydrolase"/>
    <property type="match status" value="1"/>
</dbReference>
<keyword evidence="5" id="KW-1185">Reference proteome</keyword>
<dbReference type="Gene3D" id="3.90.850.10">
    <property type="entry name" value="Fumarylacetoacetase-like, C-terminal domain"/>
    <property type="match status" value="1"/>
</dbReference>
<dbReference type="PANTHER" id="PTHR42796:SF7">
    <property type="entry name" value="2-DEHYDRO-3-DEOXY-D-ARABINONATE DEHYDRATASE"/>
    <property type="match status" value="1"/>
</dbReference>
<sequence length="381" mass="40323">MTLEWSRSALPADLDDAVLAGRVAVRGEVVPVIVRGGVVHSAFDAASTSADLFDLDDPASAAGDAICDVDALGAEGSGAEVEFRSPIDLQCVKAAGVTFAVSAIERVIEERARGDSSAAAALRGELEAKVGGGIRSVKPGSEEAARLKTALIEAGLWSQYLEVAIGPDAEVFTKAPILSTIGWGGEIGIRSDSHWNNPEPEVVIIVDSRGRPVGATLGNDVNLRDFEGRSALLLGKAKDNNASCSLGPFVRLFGHGFTMDDVRAAELDLVIEGTDGYRLDGHSSMREISRDPEDLVRQTLSEHQYPDGFALFLGTLFAPVQDRDEPGRGFTHKVGDVVTIRSDALGTLSNTVVTSKDAAPWTYGVRALMRDLAARRTTVLA</sequence>
<feature type="domain" description="Fumarylacetoacetase-like C-terminal" evidence="3">
    <location>
        <begin position="179"/>
        <end position="353"/>
    </location>
</feature>
<dbReference type="EMBL" id="NWMW01000001">
    <property type="protein sequence ID" value="PCD03512.1"/>
    <property type="molecule type" value="Genomic_DNA"/>
</dbReference>
<comment type="caution">
    <text evidence="4">The sequence shown here is derived from an EMBL/GenBank/DDBJ whole genome shotgun (WGS) entry which is preliminary data.</text>
</comment>
<evidence type="ECO:0000259" key="3">
    <source>
        <dbReference type="Pfam" id="PF01557"/>
    </source>
</evidence>
<dbReference type="RefSeq" id="WP_096341914.1">
    <property type="nucleotide sequence ID" value="NZ_NWMW01000001.1"/>
</dbReference>
<dbReference type="SUPFAM" id="SSF56529">
    <property type="entry name" value="FAH"/>
    <property type="match status" value="1"/>
</dbReference>